<keyword evidence="4" id="KW-1185">Reference proteome</keyword>
<dbReference type="PANTHER" id="PTHR32309:SF13">
    <property type="entry name" value="FERRIC ENTEROBACTIN TRANSPORT PROTEIN FEPE"/>
    <property type="match status" value="1"/>
</dbReference>
<organism evidence="3 4">
    <name type="scientific">Romeriopsis navalis LEGE 11480</name>
    <dbReference type="NCBI Taxonomy" id="2777977"/>
    <lineage>
        <taxon>Bacteria</taxon>
        <taxon>Bacillati</taxon>
        <taxon>Cyanobacteriota</taxon>
        <taxon>Cyanophyceae</taxon>
        <taxon>Leptolyngbyales</taxon>
        <taxon>Leptolyngbyaceae</taxon>
        <taxon>Romeriopsis</taxon>
        <taxon>Romeriopsis navalis</taxon>
    </lineage>
</organism>
<gene>
    <name evidence="3" type="ORF">IQ266_14625</name>
</gene>
<sequence>MVDLSKGAAVPNFGPPPTARPKLRHYLGASLFASAAIVCIAGLYLQVAPRRYSSGMILNLPSVSSATQVNVPGLGGTSVQNTSPYASSQDPRENYKIIASSDKVLEIAANIMQRPVSEMGKPKIKVVDGSTVMQVDFLGKTAEEARDKTQAFYQALETRLNELRQQATSDREQIVQRAISSSQQKLTQTQQQVAGYRASTGLNSEIQLRELAANIENLRRQRSELLSEQTQTASRMNALRGNLSLSSRQATDSLKLQADPLFQETVKKYSEVTAELTNTESIYQPDHPAVLQEREKQRELQSLLRQRATELVGSENLNRVSVSMPNGSRAREVLIQDLVVSQVNSRGLTAKVSTLDREIQVLEGKLAQLAQAQSSLDALKRNMQIAETVFSSKLAQLDVDNSDVYAAYPKMQLLSGANLADAPVSPKRTLVMVGAVAAMLLLNSGSLTLWAYRRKNWRQQQGLDGDGFSSRRPGLA</sequence>
<dbReference type="RefSeq" id="WP_264325798.1">
    <property type="nucleotide sequence ID" value="NZ_JADEXQ010000049.1"/>
</dbReference>
<feature type="coiled-coil region" evidence="1">
    <location>
        <begin position="352"/>
        <end position="389"/>
    </location>
</feature>
<keyword evidence="2" id="KW-0812">Transmembrane</keyword>
<dbReference type="GO" id="GO:0005886">
    <property type="term" value="C:plasma membrane"/>
    <property type="evidence" value="ECO:0007669"/>
    <property type="project" value="TreeGrafter"/>
</dbReference>
<evidence type="ECO:0000313" key="3">
    <source>
        <dbReference type="EMBL" id="MBE9030968.1"/>
    </source>
</evidence>
<keyword evidence="2" id="KW-1133">Transmembrane helix</keyword>
<keyword evidence="1" id="KW-0175">Coiled coil</keyword>
<proteinExistence type="predicted"/>
<feature type="coiled-coil region" evidence="1">
    <location>
        <begin position="201"/>
        <end position="228"/>
    </location>
</feature>
<dbReference type="Proteomes" id="UP000625316">
    <property type="component" value="Unassembled WGS sequence"/>
</dbReference>
<feature type="transmembrane region" description="Helical" evidence="2">
    <location>
        <begin position="26"/>
        <end position="45"/>
    </location>
</feature>
<evidence type="ECO:0000313" key="4">
    <source>
        <dbReference type="Proteomes" id="UP000625316"/>
    </source>
</evidence>
<comment type="caution">
    <text evidence="3">The sequence shown here is derived from an EMBL/GenBank/DDBJ whole genome shotgun (WGS) entry which is preliminary data.</text>
</comment>
<dbReference type="AlphaFoldDB" id="A0A928VNK4"/>
<dbReference type="EMBL" id="JADEXQ010000049">
    <property type="protein sequence ID" value="MBE9030968.1"/>
    <property type="molecule type" value="Genomic_DNA"/>
</dbReference>
<evidence type="ECO:0000256" key="1">
    <source>
        <dbReference type="SAM" id="Coils"/>
    </source>
</evidence>
<dbReference type="PANTHER" id="PTHR32309">
    <property type="entry name" value="TYROSINE-PROTEIN KINASE"/>
    <property type="match status" value="1"/>
</dbReference>
<feature type="transmembrane region" description="Helical" evidence="2">
    <location>
        <begin position="430"/>
        <end position="452"/>
    </location>
</feature>
<name>A0A928VNK4_9CYAN</name>
<accession>A0A928VNK4</accession>
<keyword evidence="2" id="KW-0472">Membrane</keyword>
<dbReference type="GO" id="GO:0004713">
    <property type="term" value="F:protein tyrosine kinase activity"/>
    <property type="evidence" value="ECO:0007669"/>
    <property type="project" value="TreeGrafter"/>
</dbReference>
<evidence type="ECO:0000256" key="2">
    <source>
        <dbReference type="SAM" id="Phobius"/>
    </source>
</evidence>
<protein>
    <submittedName>
        <fullName evidence="3">Uncharacterized protein</fullName>
    </submittedName>
</protein>
<reference evidence="3" key="1">
    <citation type="submission" date="2020-10" db="EMBL/GenBank/DDBJ databases">
        <authorList>
            <person name="Castelo-Branco R."/>
            <person name="Eusebio N."/>
            <person name="Adriana R."/>
            <person name="Vieira A."/>
            <person name="Brugerolle De Fraissinette N."/>
            <person name="Rezende De Castro R."/>
            <person name="Schneider M.P."/>
            <person name="Vasconcelos V."/>
            <person name="Leao P.N."/>
        </authorList>
    </citation>
    <scope>NUCLEOTIDE SEQUENCE</scope>
    <source>
        <strain evidence="3">LEGE 11480</strain>
    </source>
</reference>
<feature type="coiled-coil region" evidence="1">
    <location>
        <begin position="146"/>
        <end position="173"/>
    </location>
</feature>
<dbReference type="InterPro" id="IPR050445">
    <property type="entry name" value="Bact_polysacc_biosynth/exp"/>
</dbReference>